<feature type="transmembrane region" description="Helical" evidence="1">
    <location>
        <begin position="161"/>
        <end position="181"/>
    </location>
</feature>
<evidence type="ECO:0008006" key="4">
    <source>
        <dbReference type="Google" id="ProtNLM"/>
    </source>
</evidence>
<evidence type="ECO:0000313" key="2">
    <source>
        <dbReference type="EMBL" id="MDY7233184.1"/>
    </source>
</evidence>
<comment type="caution">
    <text evidence="2">The sequence shown here is derived from an EMBL/GenBank/DDBJ whole genome shotgun (WGS) entry which is preliminary data.</text>
</comment>
<dbReference type="RefSeq" id="WP_321551896.1">
    <property type="nucleotide sequence ID" value="NZ_JAXIVS010000029.1"/>
</dbReference>
<dbReference type="SUPFAM" id="SSF53335">
    <property type="entry name" value="S-adenosyl-L-methionine-dependent methyltransferases"/>
    <property type="match status" value="1"/>
</dbReference>
<accession>A0ABU5HJ39</accession>
<dbReference type="InterPro" id="IPR029063">
    <property type="entry name" value="SAM-dependent_MTases_sf"/>
</dbReference>
<keyword evidence="1" id="KW-1133">Transmembrane helix</keyword>
<name>A0ABU5HJ39_9BACT</name>
<sequence length="262" mass="29238">MPLLPRLQLFEFLDQPWLPAPLRRGEVDYLRVVLDRMRPYDSVAPQLAELLRTAGTDRVVDLCSGSGGPWRTLLPALRAVHDRAEVVLTDLHPNPGQELPPGAHYRDTPVDATRIPEELTGVRTLFEGLHHFPPERARALLADAAARSVPIAAFELTQRSLPYLLGQLLLVVPLVWGFTPLIRPVRWWRLVLTYLVPIIPLLVLWDGVVSSLRTYAPADLERLTTGLGADGGYRWSSGTQSVKGMVITYLIGQPERTRQEGA</sequence>
<keyword evidence="1" id="KW-0812">Transmembrane</keyword>
<reference evidence="2 3" key="1">
    <citation type="submission" date="2023-12" db="EMBL/GenBank/DDBJ databases">
        <title>the genome sequence of Hyalangium sp. s54d21.</title>
        <authorList>
            <person name="Zhang X."/>
        </authorList>
    </citation>
    <scope>NUCLEOTIDE SEQUENCE [LARGE SCALE GENOMIC DNA]</scope>
    <source>
        <strain evidence="3">s54d21</strain>
    </source>
</reference>
<dbReference type="EMBL" id="JAXIVS010000029">
    <property type="protein sequence ID" value="MDY7233184.1"/>
    <property type="molecule type" value="Genomic_DNA"/>
</dbReference>
<protein>
    <recommendedName>
        <fullName evidence="4">Class I SAM-dependent methyltransferase</fullName>
    </recommendedName>
</protein>
<gene>
    <name evidence="2" type="ORF">SYV04_42750</name>
</gene>
<proteinExistence type="predicted"/>
<evidence type="ECO:0000313" key="3">
    <source>
        <dbReference type="Proteomes" id="UP001291309"/>
    </source>
</evidence>
<keyword evidence="3" id="KW-1185">Reference proteome</keyword>
<evidence type="ECO:0000256" key="1">
    <source>
        <dbReference type="SAM" id="Phobius"/>
    </source>
</evidence>
<organism evidence="2 3">
    <name type="scientific">Hyalangium rubrum</name>
    <dbReference type="NCBI Taxonomy" id="3103134"/>
    <lineage>
        <taxon>Bacteria</taxon>
        <taxon>Pseudomonadati</taxon>
        <taxon>Myxococcota</taxon>
        <taxon>Myxococcia</taxon>
        <taxon>Myxococcales</taxon>
        <taxon>Cystobacterineae</taxon>
        <taxon>Archangiaceae</taxon>
        <taxon>Hyalangium</taxon>
    </lineage>
</organism>
<dbReference type="Proteomes" id="UP001291309">
    <property type="component" value="Unassembled WGS sequence"/>
</dbReference>
<keyword evidence="1" id="KW-0472">Membrane</keyword>
<dbReference type="Gene3D" id="3.40.50.150">
    <property type="entry name" value="Vaccinia Virus protein VP39"/>
    <property type="match status" value="1"/>
</dbReference>
<feature type="transmembrane region" description="Helical" evidence="1">
    <location>
        <begin position="187"/>
        <end position="205"/>
    </location>
</feature>